<gene>
    <name evidence="2" type="ORF">PHAVU_001G0551001g</name>
</gene>
<accession>V7CT04</accession>
<evidence type="ECO:0000313" key="3">
    <source>
        <dbReference type="Proteomes" id="UP000000226"/>
    </source>
</evidence>
<dbReference type="EMBL" id="CM002288">
    <property type="protein sequence ID" value="ESW33249.1"/>
    <property type="molecule type" value="Genomic_DNA"/>
</dbReference>
<dbReference type="Proteomes" id="UP000000226">
    <property type="component" value="Chromosome 1"/>
</dbReference>
<feature type="compositionally biased region" description="Pro residues" evidence="1">
    <location>
        <begin position="34"/>
        <end position="45"/>
    </location>
</feature>
<sequence length="172" mass="17899">SVMGASKRMMLAKAMKEARAAKAGASSTPAADPVLPPTLSPPPPITAEAPLSSPPSSPHSLTALQTPHSPLPIAAVPLAAASSPAPTPPDKGKRVLEILSDDEDSEGVAPFRRRKSARVPLLVEASPQGGNPFRDDPLRAKAPNLPRLCRRQKPLLLLLPPLPPLISSPSLL</sequence>
<organism evidence="2 3">
    <name type="scientific">Phaseolus vulgaris</name>
    <name type="common">Kidney bean</name>
    <name type="synonym">French bean</name>
    <dbReference type="NCBI Taxonomy" id="3885"/>
    <lineage>
        <taxon>Eukaryota</taxon>
        <taxon>Viridiplantae</taxon>
        <taxon>Streptophyta</taxon>
        <taxon>Embryophyta</taxon>
        <taxon>Tracheophyta</taxon>
        <taxon>Spermatophyta</taxon>
        <taxon>Magnoliopsida</taxon>
        <taxon>eudicotyledons</taxon>
        <taxon>Gunneridae</taxon>
        <taxon>Pentapetalae</taxon>
        <taxon>rosids</taxon>
        <taxon>fabids</taxon>
        <taxon>Fabales</taxon>
        <taxon>Fabaceae</taxon>
        <taxon>Papilionoideae</taxon>
        <taxon>50 kb inversion clade</taxon>
        <taxon>NPAAA clade</taxon>
        <taxon>indigoferoid/millettioid clade</taxon>
        <taxon>Phaseoleae</taxon>
        <taxon>Phaseolus</taxon>
    </lineage>
</organism>
<feature type="non-terminal residue" evidence="2">
    <location>
        <position position="1"/>
    </location>
</feature>
<evidence type="ECO:0000256" key="1">
    <source>
        <dbReference type="SAM" id="MobiDB-lite"/>
    </source>
</evidence>
<name>V7CT04_PHAVU</name>
<keyword evidence="3" id="KW-1185">Reference proteome</keyword>
<feature type="compositionally biased region" description="Low complexity" evidence="1">
    <location>
        <begin position="21"/>
        <end position="33"/>
    </location>
</feature>
<dbReference type="AlphaFoldDB" id="V7CT04"/>
<reference evidence="3" key="1">
    <citation type="journal article" date="2014" name="Nat. Genet.">
        <title>A reference genome for common bean and genome-wide analysis of dual domestications.</title>
        <authorList>
            <person name="Schmutz J."/>
            <person name="McClean P.E."/>
            <person name="Mamidi S."/>
            <person name="Wu G.A."/>
            <person name="Cannon S.B."/>
            <person name="Grimwood J."/>
            <person name="Jenkins J."/>
            <person name="Shu S."/>
            <person name="Song Q."/>
            <person name="Chavarro C."/>
            <person name="Torres-Torres M."/>
            <person name="Geffroy V."/>
            <person name="Moghaddam S.M."/>
            <person name="Gao D."/>
            <person name="Abernathy B."/>
            <person name="Barry K."/>
            <person name="Blair M."/>
            <person name="Brick M.A."/>
            <person name="Chovatia M."/>
            <person name="Gepts P."/>
            <person name="Goodstein D.M."/>
            <person name="Gonzales M."/>
            <person name="Hellsten U."/>
            <person name="Hyten D.L."/>
            <person name="Jia G."/>
            <person name="Kelly J.D."/>
            <person name="Kudrna D."/>
            <person name="Lee R."/>
            <person name="Richard M.M."/>
            <person name="Miklas P.N."/>
            <person name="Osorno J.M."/>
            <person name="Rodrigues J."/>
            <person name="Thareau V."/>
            <person name="Urrea C.A."/>
            <person name="Wang M."/>
            <person name="Yu Y."/>
            <person name="Zhang M."/>
            <person name="Wing R.A."/>
            <person name="Cregan P.B."/>
            <person name="Rokhsar D.S."/>
            <person name="Jackson S.A."/>
        </authorList>
    </citation>
    <scope>NUCLEOTIDE SEQUENCE [LARGE SCALE GENOMIC DNA]</scope>
    <source>
        <strain evidence="3">cv. G19833</strain>
    </source>
</reference>
<feature type="region of interest" description="Disordered" evidence="1">
    <location>
        <begin position="1"/>
        <end position="117"/>
    </location>
</feature>
<evidence type="ECO:0000313" key="2">
    <source>
        <dbReference type="EMBL" id="ESW33249.1"/>
    </source>
</evidence>
<proteinExistence type="predicted"/>
<dbReference type="Gramene" id="ESW33249">
    <property type="protein sequence ID" value="ESW33249"/>
    <property type="gene ID" value="PHAVU_001G0551001g"/>
</dbReference>
<feature type="compositionally biased region" description="Low complexity" evidence="1">
    <location>
        <begin position="71"/>
        <end position="84"/>
    </location>
</feature>
<protein>
    <submittedName>
        <fullName evidence="2">Uncharacterized protein</fullName>
    </submittedName>
</protein>